<protein>
    <recommendedName>
        <fullName evidence="6">Group 1 truncated hemoglobin</fullName>
    </recommendedName>
</protein>
<evidence type="ECO:0000256" key="5">
    <source>
        <dbReference type="ARBA" id="ARBA00023004"/>
    </source>
</evidence>
<keyword evidence="6" id="KW-0561">Oxygen transport</keyword>
<comment type="caution">
    <text evidence="9">The sequence shown here is derived from an EMBL/GenBank/DDBJ whole genome shotgun (WGS) entry which is preliminary data.</text>
</comment>
<comment type="cofactor">
    <cofactor evidence="7">
        <name>heme</name>
        <dbReference type="ChEBI" id="CHEBI:30413"/>
    </cofactor>
    <text evidence="7">Binds 1 heme group per subunit.</text>
</comment>
<evidence type="ECO:0000256" key="7">
    <source>
        <dbReference type="PIRSR" id="PIRSR002030-1"/>
    </source>
</evidence>
<dbReference type="GO" id="GO:0019825">
    <property type="term" value="F:oxygen binding"/>
    <property type="evidence" value="ECO:0007669"/>
    <property type="project" value="InterPro"/>
</dbReference>
<evidence type="ECO:0000256" key="6">
    <source>
        <dbReference type="PIRNR" id="PIRNR002030"/>
    </source>
</evidence>
<dbReference type="GO" id="GO:0046872">
    <property type="term" value="F:metal ion binding"/>
    <property type="evidence" value="ECO:0007669"/>
    <property type="project" value="UniProtKB-UniRule"/>
</dbReference>
<feature type="binding site" description="distal binding residue" evidence="8">
    <location>
        <position position="91"/>
    </location>
    <ligand>
        <name>heme</name>
        <dbReference type="ChEBI" id="CHEBI:30413"/>
    </ligand>
    <ligandPart>
        <name>Fe</name>
        <dbReference type="ChEBI" id="CHEBI:18248"/>
    </ligandPart>
</feature>
<dbReference type="PIRSF" id="PIRSF002030">
    <property type="entry name" value="Globin_Protozoa/Cyanobacteria"/>
    <property type="match status" value="1"/>
</dbReference>
<dbReference type="Pfam" id="PF01152">
    <property type="entry name" value="Bac_globin"/>
    <property type="match status" value="1"/>
</dbReference>
<gene>
    <name evidence="9" type="ORF">GCM10009304_02970</name>
</gene>
<dbReference type="InterPro" id="IPR012292">
    <property type="entry name" value="Globin/Proto"/>
</dbReference>
<evidence type="ECO:0000313" key="9">
    <source>
        <dbReference type="EMBL" id="GGJ80621.1"/>
    </source>
</evidence>
<feature type="binding site" description="proximal binding residue" evidence="7">
    <location>
        <position position="91"/>
    </location>
    <ligand>
        <name>heme</name>
        <dbReference type="ChEBI" id="CHEBI:30413"/>
    </ligand>
    <ligandPart>
        <name>Fe</name>
        <dbReference type="ChEBI" id="CHEBI:18248"/>
    </ligandPart>
</feature>
<dbReference type="InterPro" id="IPR016339">
    <property type="entry name" value="Hemoglobin_trunc_I"/>
</dbReference>
<reference evidence="9" key="1">
    <citation type="journal article" date="2014" name="Int. J. Syst. Evol. Microbiol.">
        <title>Complete genome sequence of Corynebacterium casei LMG S-19264T (=DSM 44701T), isolated from a smear-ripened cheese.</title>
        <authorList>
            <consortium name="US DOE Joint Genome Institute (JGI-PGF)"/>
            <person name="Walter F."/>
            <person name="Albersmeier A."/>
            <person name="Kalinowski J."/>
            <person name="Ruckert C."/>
        </authorList>
    </citation>
    <scope>NUCLEOTIDE SEQUENCE</scope>
    <source>
        <strain evidence="9">JCM 30078</strain>
    </source>
</reference>
<evidence type="ECO:0000256" key="2">
    <source>
        <dbReference type="ARBA" id="ARBA00022448"/>
    </source>
</evidence>
<evidence type="ECO:0000256" key="8">
    <source>
        <dbReference type="PIRSR" id="PIRSR601486-1"/>
    </source>
</evidence>
<keyword evidence="5 6" id="KW-0408">Iron</keyword>
<keyword evidence="3 6" id="KW-0349">Heme</keyword>
<keyword evidence="2 6" id="KW-0813">Transport</keyword>
<dbReference type="RefSeq" id="WP_188981364.1">
    <property type="nucleotide sequence ID" value="NZ_BMPO01000001.1"/>
</dbReference>
<evidence type="ECO:0000256" key="4">
    <source>
        <dbReference type="ARBA" id="ARBA00022723"/>
    </source>
</evidence>
<dbReference type="InterPro" id="IPR001486">
    <property type="entry name" value="Hemoglobin_trunc"/>
</dbReference>
<sequence length="139" mass="15422">MRAFLIAAMLMLAACAQQPPRDDALYRDLGGREGIAQIVEGMLLNVAGDRRISAHFQKVDIVRLRVMLIDYFSQETGGPQDYTGDTLEESHKGMDLSPTDFNALVENLQAAMSVQGVPVRTQNQLLARLAPKRHEVIDK</sequence>
<proteinExistence type="inferred from homology"/>
<evidence type="ECO:0000256" key="3">
    <source>
        <dbReference type="ARBA" id="ARBA00022617"/>
    </source>
</evidence>
<evidence type="ECO:0000256" key="1">
    <source>
        <dbReference type="ARBA" id="ARBA00009660"/>
    </source>
</evidence>
<dbReference type="AlphaFoldDB" id="A0A917PIX8"/>
<dbReference type="InterPro" id="IPR009050">
    <property type="entry name" value="Globin-like_sf"/>
</dbReference>
<dbReference type="EMBL" id="BMPO01000001">
    <property type="protein sequence ID" value="GGJ80621.1"/>
    <property type="molecule type" value="Genomic_DNA"/>
</dbReference>
<comment type="similarity">
    <text evidence="1 6">Belongs to the truncated hemoglobin family. Group I subfamily.</text>
</comment>
<dbReference type="Gene3D" id="1.10.490.10">
    <property type="entry name" value="Globins"/>
    <property type="match status" value="1"/>
</dbReference>
<keyword evidence="10" id="KW-1185">Reference proteome</keyword>
<dbReference type="Proteomes" id="UP000635983">
    <property type="component" value="Unassembled WGS sequence"/>
</dbReference>
<accession>A0A917PIX8</accession>
<name>A0A917PIX8_9PSED</name>
<dbReference type="PROSITE" id="PS51257">
    <property type="entry name" value="PROKAR_LIPOPROTEIN"/>
    <property type="match status" value="1"/>
</dbReference>
<keyword evidence="4 6" id="KW-0479">Metal-binding</keyword>
<dbReference type="CDD" id="cd00454">
    <property type="entry name" value="TrHb1_N"/>
    <property type="match status" value="1"/>
</dbReference>
<dbReference type="SUPFAM" id="SSF46458">
    <property type="entry name" value="Globin-like"/>
    <property type="match status" value="1"/>
</dbReference>
<dbReference type="GO" id="GO:0020037">
    <property type="term" value="F:heme binding"/>
    <property type="evidence" value="ECO:0007669"/>
    <property type="project" value="InterPro"/>
</dbReference>
<organism evidence="9 10">
    <name type="scientific">Pseudomonas matsuisoli</name>
    <dbReference type="NCBI Taxonomy" id="1515666"/>
    <lineage>
        <taxon>Bacteria</taxon>
        <taxon>Pseudomonadati</taxon>
        <taxon>Pseudomonadota</taxon>
        <taxon>Gammaproteobacteria</taxon>
        <taxon>Pseudomonadales</taxon>
        <taxon>Pseudomonadaceae</taxon>
        <taxon>Pseudomonas</taxon>
    </lineage>
</organism>
<reference evidence="9" key="2">
    <citation type="submission" date="2020-09" db="EMBL/GenBank/DDBJ databases">
        <authorList>
            <person name="Sun Q."/>
            <person name="Ohkuma M."/>
        </authorList>
    </citation>
    <scope>NUCLEOTIDE SEQUENCE</scope>
    <source>
        <strain evidence="9">JCM 30078</strain>
    </source>
</reference>
<dbReference type="GO" id="GO:0005344">
    <property type="term" value="F:oxygen carrier activity"/>
    <property type="evidence" value="ECO:0007669"/>
    <property type="project" value="UniProtKB-UniRule"/>
</dbReference>
<feature type="binding site" description="distal binding residue" evidence="8">
    <location>
        <position position="134"/>
    </location>
    <ligand>
        <name>heme</name>
        <dbReference type="ChEBI" id="CHEBI:30413"/>
    </ligand>
    <ligandPart>
        <name>Fe</name>
        <dbReference type="ChEBI" id="CHEBI:18248"/>
    </ligandPart>
</feature>
<evidence type="ECO:0000313" key="10">
    <source>
        <dbReference type="Proteomes" id="UP000635983"/>
    </source>
</evidence>